<keyword evidence="2" id="KW-1185">Reference proteome</keyword>
<dbReference type="WBParaSite" id="NBR_0000326101-mRNA-1">
    <property type="protein sequence ID" value="NBR_0000326101-mRNA-1"/>
    <property type="gene ID" value="NBR_0000326101"/>
</dbReference>
<dbReference type="Proteomes" id="UP000271162">
    <property type="component" value="Unassembled WGS sequence"/>
</dbReference>
<reference evidence="3" key="1">
    <citation type="submission" date="2017-02" db="UniProtKB">
        <authorList>
            <consortium name="WormBaseParasite"/>
        </authorList>
    </citation>
    <scope>IDENTIFICATION</scope>
</reference>
<evidence type="ECO:0000313" key="2">
    <source>
        <dbReference type="Proteomes" id="UP000271162"/>
    </source>
</evidence>
<reference evidence="1 2" key="2">
    <citation type="submission" date="2018-11" db="EMBL/GenBank/DDBJ databases">
        <authorList>
            <consortium name="Pathogen Informatics"/>
        </authorList>
    </citation>
    <scope>NUCLEOTIDE SEQUENCE [LARGE SCALE GENOMIC DNA]</scope>
</reference>
<protein>
    <submittedName>
        <fullName evidence="3">DAGKc domain-containing protein</fullName>
    </submittedName>
</protein>
<dbReference type="SUPFAM" id="SSF111331">
    <property type="entry name" value="NAD kinase/diacylglycerol kinase-like"/>
    <property type="match status" value="1"/>
</dbReference>
<sequence>MSLSEDDILIDACSALNIDDVVGSRVDNVDDASTSSVVLEIYPLVNNRRTRRTERITFPSNKDAQQFHSVVQRNIRRRLPPHLLNKEANNRVLVLINPFSGQKRAEKLWIEHGAPVLDAAGIESDVVHTGTSEHTPVARDFSISPLSFM</sequence>
<evidence type="ECO:0000313" key="1">
    <source>
        <dbReference type="EMBL" id="VDL66852.1"/>
    </source>
</evidence>
<dbReference type="Gene3D" id="3.40.50.10330">
    <property type="entry name" value="Probable inorganic polyphosphate/atp-NAD kinase, domain 1"/>
    <property type="match status" value="1"/>
</dbReference>
<dbReference type="AlphaFoldDB" id="A0A0N4XL59"/>
<dbReference type="InterPro" id="IPR016064">
    <property type="entry name" value="NAD/diacylglycerol_kinase_sf"/>
</dbReference>
<name>A0A0N4XL59_NIPBR</name>
<accession>A0A0N4XL59</accession>
<dbReference type="InterPro" id="IPR017438">
    <property type="entry name" value="ATP-NAD_kinase_N"/>
</dbReference>
<organism evidence="3">
    <name type="scientific">Nippostrongylus brasiliensis</name>
    <name type="common">Rat hookworm</name>
    <dbReference type="NCBI Taxonomy" id="27835"/>
    <lineage>
        <taxon>Eukaryota</taxon>
        <taxon>Metazoa</taxon>
        <taxon>Ecdysozoa</taxon>
        <taxon>Nematoda</taxon>
        <taxon>Chromadorea</taxon>
        <taxon>Rhabditida</taxon>
        <taxon>Rhabditina</taxon>
        <taxon>Rhabditomorpha</taxon>
        <taxon>Strongyloidea</taxon>
        <taxon>Heligmosomidae</taxon>
        <taxon>Nippostrongylus</taxon>
    </lineage>
</organism>
<evidence type="ECO:0000313" key="3">
    <source>
        <dbReference type="WBParaSite" id="NBR_0000326101-mRNA-1"/>
    </source>
</evidence>
<gene>
    <name evidence="1" type="ORF">NBR_LOCUS3263</name>
</gene>
<proteinExistence type="predicted"/>
<dbReference type="STRING" id="27835.A0A0N4XL59"/>
<dbReference type="EMBL" id="UYSL01004690">
    <property type="protein sequence ID" value="VDL66852.1"/>
    <property type="molecule type" value="Genomic_DNA"/>
</dbReference>